<dbReference type="AlphaFoldDB" id="A0AAD7HYV4"/>
<dbReference type="EMBL" id="JARJLG010000183">
    <property type="protein sequence ID" value="KAJ7731449.1"/>
    <property type="molecule type" value="Genomic_DNA"/>
</dbReference>
<comment type="caution">
    <text evidence="2">The sequence shown here is derived from an EMBL/GenBank/DDBJ whole genome shotgun (WGS) entry which is preliminary data.</text>
</comment>
<feature type="domain" description="Peptidase A1" evidence="1">
    <location>
        <begin position="147"/>
        <end position="404"/>
    </location>
</feature>
<reference evidence="2" key="1">
    <citation type="submission" date="2023-03" db="EMBL/GenBank/DDBJ databases">
        <title>Massive genome expansion in bonnet fungi (Mycena s.s.) driven by repeated elements and novel gene families across ecological guilds.</title>
        <authorList>
            <consortium name="Lawrence Berkeley National Laboratory"/>
            <person name="Harder C.B."/>
            <person name="Miyauchi S."/>
            <person name="Viragh M."/>
            <person name="Kuo A."/>
            <person name="Thoen E."/>
            <person name="Andreopoulos B."/>
            <person name="Lu D."/>
            <person name="Skrede I."/>
            <person name="Drula E."/>
            <person name="Henrissat B."/>
            <person name="Morin E."/>
            <person name="Kohler A."/>
            <person name="Barry K."/>
            <person name="LaButti K."/>
            <person name="Morin E."/>
            <person name="Salamov A."/>
            <person name="Lipzen A."/>
            <person name="Mereny Z."/>
            <person name="Hegedus B."/>
            <person name="Baldrian P."/>
            <person name="Stursova M."/>
            <person name="Weitz H."/>
            <person name="Taylor A."/>
            <person name="Grigoriev I.V."/>
            <person name="Nagy L.G."/>
            <person name="Martin F."/>
            <person name="Kauserud H."/>
        </authorList>
    </citation>
    <scope>NUCLEOTIDE SEQUENCE</scope>
    <source>
        <strain evidence="2">CBHHK188m</strain>
    </source>
</reference>
<protein>
    <recommendedName>
        <fullName evidence="1">Peptidase A1 domain-containing protein</fullName>
    </recommendedName>
</protein>
<name>A0AAD7HYV4_9AGAR</name>
<dbReference type="InterPro" id="IPR033121">
    <property type="entry name" value="PEPTIDASE_A1"/>
</dbReference>
<dbReference type="Gene3D" id="2.40.70.10">
    <property type="entry name" value="Acid Proteases"/>
    <property type="match status" value="2"/>
</dbReference>
<proteinExistence type="predicted"/>
<organism evidence="2 3">
    <name type="scientific">Mycena maculata</name>
    <dbReference type="NCBI Taxonomy" id="230809"/>
    <lineage>
        <taxon>Eukaryota</taxon>
        <taxon>Fungi</taxon>
        <taxon>Dikarya</taxon>
        <taxon>Basidiomycota</taxon>
        <taxon>Agaricomycotina</taxon>
        <taxon>Agaricomycetes</taxon>
        <taxon>Agaricomycetidae</taxon>
        <taxon>Agaricales</taxon>
        <taxon>Marasmiineae</taxon>
        <taxon>Mycenaceae</taxon>
        <taxon>Mycena</taxon>
    </lineage>
</organism>
<gene>
    <name evidence="2" type="ORF">DFH07DRAFT_781272</name>
</gene>
<dbReference type="Pfam" id="PF00026">
    <property type="entry name" value="Asp"/>
    <property type="match status" value="1"/>
</dbReference>
<keyword evidence="3" id="KW-1185">Reference proteome</keyword>
<evidence type="ECO:0000259" key="1">
    <source>
        <dbReference type="Pfam" id="PF00026"/>
    </source>
</evidence>
<dbReference type="InterPro" id="IPR021109">
    <property type="entry name" value="Peptidase_aspartic_dom_sf"/>
</dbReference>
<dbReference type="Proteomes" id="UP001215280">
    <property type="component" value="Unassembled WGS sequence"/>
</dbReference>
<evidence type="ECO:0000313" key="2">
    <source>
        <dbReference type="EMBL" id="KAJ7731449.1"/>
    </source>
</evidence>
<accession>A0AAD7HYV4</accession>
<evidence type="ECO:0000313" key="3">
    <source>
        <dbReference type="Proteomes" id="UP001215280"/>
    </source>
</evidence>
<sequence>METPPELTHAFVLELKILPMDPAADLLDQASQADGARIRYVRRRGWVSTPQNPAPPHEISYPVTAPTSRSIPPNGICATAFPREFASMGIPVHGGPGPAALVDGEMAKRNQYLTTVMRVVPRGSYCQVLGTLTFGNPNGTEKEQWDVQVEPDLGSLPTWILGDACRGIPNFPKGTKGIQADFWSHTPPRSHEMNDENYTINYGDGGLAHYRLFSDFVHLPPFQPKDGPQENSNQGWFNFIFGVAYDVSKHFERVPHSDIPRASARHPDIWSKETPAITILLTDIRGYITFGKRTVFPETQHPWCTYIPVVGEQWTVASTKKELNGEEYVYIGGEAEFDTGAAFCYMNQDFVDKFYAFIPDFITRQAYENNPNRKIYYIPANFSEMPSVKFDLGGQMFTLEHLYLPGTIKYSRDGKGYYVGAIQSKTALFPDGLGDYNGPDVIGRT</sequence>
<dbReference type="SUPFAM" id="SSF50630">
    <property type="entry name" value="Acid proteases"/>
    <property type="match status" value="1"/>
</dbReference>